<accession>A0A3S4C889</accession>
<feature type="region of interest" description="Disordered" evidence="1">
    <location>
        <begin position="52"/>
        <end position="160"/>
    </location>
</feature>
<feature type="compositionally biased region" description="Low complexity" evidence="1">
    <location>
        <begin position="57"/>
        <end position="72"/>
    </location>
</feature>
<reference evidence="2 3" key="1">
    <citation type="submission" date="2018-04" db="EMBL/GenBank/DDBJ databases">
        <authorList>
            <person name="Huttner S."/>
            <person name="Dainat J."/>
        </authorList>
    </citation>
    <scope>NUCLEOTIDE SEQUENCE [LARGE SCALE GENOMIC DNA]</scope>
</reference>
<sequence length="248" mass="28055">MATTPRSAYLTALKKARAARAAEKEREWIDTAEMRSGSGTRRSTVSEILQSKWPFDSSSDSYSHSSSVSPEQSEVELGQERAHGRARVYAAFDMQDKEKKPAAEKARNVQNERSSDGVKEEAKDEDEKSEEKKSEREKSEEESKQAKKIKKAKKSMKQREADKFLRQLVVELTVAALKPKKEKRGGGKEKRLRQLLLLAAEGGRDKKRLGQQLLAAITPRKKMGGKEERRLRQLLLSMLSLRKKKGGK</sequence>
<gene>
    <name evidence="2" type="ORF">TT172_LOCUS6272</name>
</gene>
<feature type="compositionally biased region" description="Basic and acidic residues" evidence="1">
    <location>
        <begin position="113"/>
        <end position="145"/>
    </location>
</feature>
<protein>
    <submittedName>
        <fullName evidence="2">3d3eed1e-9b7a-4777-913e-1b1c9b9b4180</fullName>
    </submittedName>
</protein>
<name>A0A3S4C889_9PEZI</name>
<evidence type="ECO:0000313" key="3">
    <source>
        <dbReference type="Proteomes" id="UP000289323"/>
    </source>
</evidence>
<proteinExistence type="predicted"/>
<dbReference type="EMBL" id="OUUZ01000011">
    <property type="protein sequence ID" value="SPQ23853.1"/>
    <property type="molecule type" value="Genomic_DNA"/>
</dbReference>
<dbReference type="Proteomes" id="UP000289323">
    <property type="component" value="Unassembled WGS sequence"/>
</dbReference>
<feature type="compositionally biased region" description="Basic and acidic residues" evidence="1">
    <location>
        <begin position="94"/>
        <end position="107"/>
    </location>
</feature>
<organism evidence="2 3">
    <name type="scientific">Thermothielavioides terrestris</name>
    <dbReference type="NCBI Taxonomy" id="2587410"/>
    <lineage>
        <taxon>Eukaryota</taxon>
        <taxon>Fungi</taxon>
        <taxon>Dikarya</taxon>
        <taxon>Ascomycota</taxon>
        <taxon>Pezizomycotina</taxon>
        <taxon>Sordariomycetes</taxon>
        <taxon>Sordariomycetidae</taxon>
        <taxon>Sordariales</taxon>
        <taxon>Chaetomiaceae</taxon>
        <taxon>Thermothielavioides</taxon>
    </lineage>
</organism>
<dbReference type="AlphaFoldDB" id="A0A3S4C889"/>
<evidence type="ECO:0000256" key="1">
    <source>
        <dbReference type="SAM" id="MobiDB-lite"/>
    </source>
</evidence>
<evidence type="ECO:0000313" key="2">
    <source>
        <dbReference type="EMBL" id="SPQ23853.1"/>
    </source>
</evidence>
<feature type="compositionally biased region" description="Basic residues" evidence="1">
    <location>
        <begin position="146"/>
        <end position="156"/>
    </location>
</feature>